<dbReference type="SUPFAM" id="SSF52317">
    <property type="entry name" value="Class I glutamine amidotransferase-like"/>
    <property type="match status" value="1"/>
</dbReference>
<name>A0A147J803_9SPHN</name>
<dbReference type="RefSeq" id="WP_058717064.1">
    <property type="nucleotide sequence ID" value="NZ_LDTC01000072.1"/>
</dbReference>
<dbReference type="PATRIC" id="fig|33051.5.peg.3257"/>
<keyword evidence="1" id="KW-0732">Signal</keyword>
<dbReference type="AlphaFoldDB" id="A0A147J803"/>
<organism evidence="3 4">
    <name type="scientific">Sphingomonas sanguinis</name>
    <dbReference type="NCBI Taxonomy" id="33051"/>
    <lineage>
        <taxon>Bacteria</taxon>
        <taxon>Pseudomonadati</taxon>
        <taxon>Pseudomonadota</taxon>
        <taxon>Alphaproteobacteria</taxon>
        <taxon>Sphingomonadales</taxon>
        <taxon>Sphingomonadaceae</taxon>
        <taxon>Sphingomonas</taxon>
    </lineage>
</organism>
<evidence type="ECO:0000259" key="2">
    <source>
        <dbReference type="Pfam" id="PF06283"/>
    </source>
</evidence>
<gene>
    <name evidence="3" type="ORF">NS258_10670</name>
</gene>
<dbReference type="Pfam" id="PF06283">
    <property type="entry name" value="ThuA"/>
    <property type="match status" value="1"/>
</dbReference>
<sequence>MMLKTLVMMALIAVAQTPSDPHLPPKVVDTAAPTLPAGLKHGVLIVSKTNGWRHFEHIPHSNAVLADIAKRLGRPSFTTENAAVFNDDQLSHFSVVVLNSASGAFMTAEQQAALARFVARGGGLVALHAAGDNSHTSPWYVDTIIGTTFTGHPNGADHIQPARVEIVQPRHPIMAGVKTPWTPHDEWYSFDSNPAAKGMTVLAQLDETSYRPGERLRMGTHPIMWINPRTKGRVFYSALGHEPELYDDPDYHRILTNAIRWAAGK</sequence>
<dbReference type="PANTHER" id="PTHR40469:SF2">
    <property type="entry name" value="GALACTOSE-BINDING DOMAIN-LIKE SUPERFAMILY PROTEIN"/>
    <property type="match status" value="1"/>
</dbReference>
<dbReference type="EMBL" id="LDTC01000072">
    <property type="protein sequence ID" value="KTW12390.1"/>
    <property type="molecule type" value="Genomic_DNA"/>
</dbReference>
<feature type="domain" description="ThuA-like" evidence="2">
    <location>
        <begin position="43"/>
        <end position="262"/>
    </location>
</feature>
<accession>A0A147J803</accession>
<feature type="signal peptide" evidence="1">
    <location>
        <begin position="1"/>
        <end position="15"/>
    </location>
</feature>
<protein>
    <recommendedName>
        <fullName evidence="2">ThuA-like domain-containing protein</fullName>
    </recommendedName>
</protein>
<dbReference type="InterPro" id="IPR029062">
    <property type="entry name" value="Class_I_gatase-like"/>
</dbReference>
<dbReference type="PANTHER" id="PTHR40469">
    <property type="entry name" value="SECRETED GLYCOSYL HYDROLASE"/>
    <property type="match status" value="1"/>
</dbReference>
<dbReference type="Gene3D" id="3.40.50.880">
    <property type="match status" value="1"/>
</dbReference>
<dbReference type="Proteomes" id="UP000074410">
    <property type="component" value="Unassembled WGS sequence"/>
</dbReference>
<comment type="caution">
    <text evidence="3">The sequence shown here is derived from an EMBL/GenBank/DDBJ whole genome shotgun (WGS) entry which is preliminary data.</text>
</comment>
<evidence type="ECO:0000256" key="1">
    <source>
        <dbReference type="SAM" id="SignalP"/>
    </source>
</evidence>
<feature type="chain" id="PRO_5012249621" description="ThuA-like domain-containing protein" evidence="1">
    <location>
        <begin position="16"/>
        <end position="265"/>
    </location>
</feature>
<proteinExistence type="predicted"/>
<reference evidence="3 4" key="1">
    <citation type="journal article" date="2016" name="Front. Microbiol.">
        <title>Genomic Resource of Rice Seed Associated Bacteria.</title>
        <authorList>
            <person name="Midha S."/>
            <person name="Bansal K."/>
            <person name="Sharma S."/>
            <person name="Kumar N."/>
            <person name="Patil P.P."/>
            <person name="Chaudhry V."/>
            <person name="Patil P.B."/>
        </authorList>
    </citation>
    <scope>NUCLEOTIDE SEQUENCE [LARGE SCALE GENOMIC DNA]</scope>
    <source>
        <strain evidence="3 4">NS258</strain>
    </source>
</reference>
<dbReference type="InterPro" id="IPR029010">
    <property type="entry name" value="ThuA-like"/>
</dbReference>
<evidence type="ECO:0000313" key="3">
    <source>
        <dbReference type="EMBL" id="KTW12390.1"/>
    </source>
</evidence>
<dbReference type="CDD" id="cd03143">
    <property type="entry name" value="A4_beta-galactosidase_middle_domain"/>
    <property type="match status" value="1"/>
</dbReference>
<evidence type="ECO:0000313" key="4">
    <source>
        <dbReference type="Proteomes" id="UP000074410"/>
    </source>
</evidence>